<reference evidence="6" key="1">
    <citation type="journal article" date="2014" name="Int. J. Syst. Evol. Microbiol.">
        <title>Complete genome sequence of Corynebacterium casei LMG S-19264T (=DSM 44701T), isolated from a smear-ripened cheese.</title>
        <authorList>
            <consortium name="US DOE Joint Genome Institute (JGI-PGF)"/>
            <person name="Walter F."/>
            <person name="Albersmeier A."/>
            <person name="Kalinowski J."/>
            <person name="Ruckert C."/>
        </authorList>
    </citation>
    <scope>NUCLEOTIDE SEQUENCE</scope>
    <source>
        <strain evidence="6">CGMCC 1.16012</strain>
    </source>
</reference>
<keyword evidence="2" id="KW-0249">Electron transport</keyword>
<dbReference type="Proteomes" id="UP000606730">
    <property type="component" value="Unassembled WGS sequence"/>
</dbReference>
<evidence type="ECO:0000256" key="4">
    <source>
        <dbReference type="ARBA" id="ARBA00023284"/>
    </source>
</evidence>
<sequence>MAGLKMTCFDCGQGNRVPKEKLSAGPKCGSCGAALFANKPKEVTLDWLRKAQRVDDVPLVVDFWAAWCGPCRQMAPEFSKAANELQGRARFVKLDTEADPKAGQIYGIRGIPLLVKFQGGKERARQAGAMPAAGIVNWVGRG</sequence>
<dbReference type="GO" id="GO:0015035">
    <property type="term" value="F:protein-disulfide reductase activity"/>
    <property type="evidence" value="ECO:0007669"/>
    <property type="project" value="TreeGrafter"/>
</dbReference>
<accession>A0A917AGF1</accession>
<dbReference type="Pfam" id="PF21352">
    <property type="entry name" value="Zn_ribbon_Thio2"/>
    <property type="match status" value="1"/>
</dbReference>
<dbReference type="GO" id="GO:0045454">
    <property type="term" value="P:cell redox homeostasis"/>
    <property type="evidence" value="ECO:0007669"/>
    <property type="project" value="TreeGrafter"/>
</dbReference>
<evidence type="ECO:0000313" key="7">
    <source>
        <dbReference type="Proteomes" id="UP000606730"/>
    </source>
</evidence>
<dbReference type="PRINTS" id="PR00421">
    <property type="entry name" value="THIOREDOXIN"/>
</dbReference>
<dbReference type="InterPro" id="IPR013766">
    <property type="entry name" value="Thioredoxin_domain"/>
</dbReference>
<keyword evidence="4" id="KW-0676">Redox-active center</keyword>
<evidence type="ECO:0000256" key="1">
    <source>
        <dbReference type="ARBA" id="ARBA00022448"/>
    </source>
</evidence>
<dbReference type="OrthoDB" id="9790390at2"/>
<dbReference type="Gene3D" id="2.30.30.380">
    <property type="entry name" value="Zn-finger domain of Sec23/24"/>
    <property type="match status" value="1"/>
</dbReference>
<dbReference type="AlphaFoldDB" id="A0A917AGF1"/>
<evidence type="ECO:0000313" key="6">
    <source>
        <dbReference type="EMBL" id="GGE50087.1"/>
    </source>
</evidence>
<dbReference type="Gene3D" id="3.40.30.10">
    <property type="entry name" value="Glutaredoxin"/>
    <property type="match status" value="1"/>
</dbReference>
<keyword evidence="7" id="KW-1185">Reference proteome</keyword>
<dbReference type="RefSeq" id="WP_095595069.1">
    <property type="nucleotide sequence ID" value="NZ_BMKN01000002.1"/>
</dbReference>
<proteinExistence type="predicted"/>
<dbReference type="CDD" id="cd02947">
    <property type="entry name" value="TRX_family"/>
    <property type="match status" value="1"/>
</dbReference>
<evidence type="ECO:0000256" key="2">
    <source>
        <dbReference type="ARBA" id="ARBA00022982"/>
    </source>
</evidence>
<dbReference type="PROSITE" id="PS51352">
    <property type="entry name" value="THIOREDOXIN_2"/>
    <property type="match status" value="1"/>
</dbReference>
<reference evidence="6" key="2">
    <citation type="submission" date="2020-09" db="EMBL/GenBank/DDBJ databases">
        <authorList>
            <person name="Sun Q."/>
            <person name="Zhou Y."/>
        </authorList>
    </citation>
    <scope>NUCLEOTIDE SEQUENCE</scope>
    <source>
        <strain evidence="6">CGMCC 1.16012</strain>
    </source>
</reference>
<dbReference type="GO" id="GO:0005829">
    <property type="term" value="C:cytosol"/>
    <property type="evidence" value="ECO:0007669"/>
    <property type="project" value="TreeGrafter"/>
</dbReference>
<dbReference type="InterPro" id="IPR036249">
    <property type="entry name" value="Thioredoxin-like_sf"/>
</dbReference>
<dbReference type="Pfam" id="PF00085">
    <property type="entry name" value="Thioredoxin"/>
    <property type="match status" value="1"/>
</dbReference>
<dbReference type="InterPro" id="IPR017937">
    <property type="entry name" value="Thioredoxin_CS"/>
</dbReference>
<dbReference type="EMBL" id="BMKN01000002">
    <property type="protein sequence ID" value="GGE50087.1"/>
    <property type="molecule type" value="Genomic_DNA"/>
</dbReference>
<comment type="caution">
    <text evidence="6">The sequence shown here is derived from an EMBL/GenBank/DDBJ whole genome shotgun (WGS) entry which is preliminary data.</text>
</comment>
<keyword evidence="3" id="KW-1015">Disulfide bond</keyword>
<dbReference type="SUPFAM" id="SSF52833">
    <property type="entry name" value="Thioredoxin-like"/>
    <property type="match status" value="1"/>
</dbReference>
<dbReference type="PROSITE" id="PS00194">
    <property type="entry name" value="THIOREDOXIN_1"/>
    <property type="match status" value="1"/>
</dbReference>
<dbReference type="PANTHER" id="PTHR45663:SF11">
    <property type="entry name" value="GEO12009P1"/>
    <property type="match status" value="1"/>
</dbReference>
<keyword evidence="1" id="KW-0813">Transport</keyword>
<dbReference type="PANTHER" id="PTHR45663">
    <property type="entry name" value="GEO12009P1"/>
    <property type="match status" value="1"/>
</dbReference>
<evidence type="ECO:0000259" key="5">
    <source>
        <dbReference type="PROSITE" id="PS51352"/>
    </source>
</evidence>
<organism evidence="6 7">
    <name type="scientific">Actibacterium pelagium</name>
    <dbReference type="NCBI Taxonomy" id="2029103"/>
    <lineage>
        <taxon>Bacteria</taxon>
        <taxon>Pseudomonadati</taxon>
        <taxon>Pseudomonadota</taxon>
        <taxon>Alphaproteobacteria</taxon>
        <taxon>Rhodobacterales</taxon>
        <taxon>Roseobacteraceae</taxon>
        <taxon>Actibacterium</taxon>
    </lineage>
</organism>
<gene>
    <name evidence="6" type="primary">trx</name>
    <name evidence="6" type="ORF">GCM10011517_17330</name>
</gene>
<name>A0A917AGF1_9RHOB</name>
<evidence type="ECO:0000256" key="3">
    <source>
        <dbReference type="ARBA" id="ARBA00023157"/>
    </source>
</evidence>
<feature type="domain" description="Thioredoxin" evidence="5">
    <location>
        <begin position="22"/>
        <end position="142"/>
    </location>
</feature>
<protein>
    <submittedName>
        <fullName evidence="6">Thiol reductase thioredoxin</fullName>
    </submittedName>
</protein>
<dbReference type="InterPro" id="IPR049299">
    <property type="entry name" value="Thio2_N"/>
</dbReference>